<keyword evidence="6" id="KW-1185">Reference proteome</keyword>
<dbReference type="Proteomes" id="UP001140074">
    <property type="component" value="Unassembled WGS sequence"/>
</dbReference>
<evidence type="ECO:0000313" key="6">
    <source>
        <dbReference type="Proteomes" id="UP001140074"/>
    </source>
</evidence>
<gene>
    <name evidence="5" type="ORF">GGH94_001570</name>
</gene>
<feature type="region of interest" description="Disordered" evidence="4">
    <location>
        <begin position="219"/>
        <end position="245"/>
    </location>
</feature>
<dbReference type="PANTHER" id="PTHR12940">
    <property type="entry name" value="ES-2 PROTEIN - RELATED"/>
    <property type="match status" value="1"/>
</dbReference>
<accession>A0A9W8M807</accession>
<dbReference type="InterPro" id="IPR019148">
    <property type="entry name" value="Nuclear_protein_DGCR14_ESS-2"/>
</dbReference>
<dbReference type="GO" id="GO:0071013">
    <property type="term" value="C:catalytic step 2 spliceosome"/>
    <property type="evidence" value="ECO:0007669"/>
    <property type="project" value="TreeGrafter"/>
</dbReference>
<dbReference type="AlphaFoldDB" id="A0A9W8M807"/>
<dbReference type="PANTHER" id="PTHR12940:SF0">
    <property type="entry name" value="SPLICING FACTOR ESS-2 HOMOLOG"/>
    <property type="match status" value="1"/>
</dbReference>
<evidence type="ECO:0000256" key="2">
    <source>
        <dbReference type="ARBA" id="ARBA00009072"/>
    </source>
</evidence>
<evidence type="ECO:0000256" key="3">
    <source>
        <dbReference type="ARBA" id="ARBA00023242"/>
    </source>
</evidence>
<evidence type="ECO:0000313" key="5">
    <source>
        <dbReference type="EMBL" id="KAJ2866379.1"/>
    </source>
</evidence>
<keyword evidence="3" id="KW-0539">Nucleus</keyword>
<comment type="subcellular location">
    <subcellularLocation>
        <location evidence="1">Nucleus</location>
    </subcellularLocation>
</comment>
<dbReference type="Pfam" id="PF09751">
    <property type="entry name" value="Es2"/>
    <property type="match status" value="1"/>
</dbReference>
<comment type="similarity">
    <text evidence="2">Belongs to the ESS2 family.</text>
</comment>
<organism evidence="5 6">
    <name type="scientific">Coemansia aciculifera</name>
    <dbReference type="NCBI Taxonomy" id="417176"/>
    <lineage>
        <taxon>Eukaryota</taxon>
        <taxon>Fungi</taxon>
        <taxon>Fungi incertae sedis</taxon>
        <taxon>Zoopagomycota</taxon>
        <taxon>Kickxellomycotina</taxon>
        <taxon>Kickxellomycetes</taxon>
        <taxon>Kickxellales</taxon>
        <taxon>Kickxellaceae</taxon>
        <taxon>Coemansia</taxon>
    </lineage>
</organism>
<comment type="caution">
    <text evidence="5">The sequence shown here is derived from an EMBL/GenBank/DDBJ whole genome shotgun (WGS) entry which is preliminary data.</text>
</comment>
<sequence length="245" mass="26723">MTKKKRTVAVLSEAEFTSGIDAIIQRDYFPRTLDGAQQRQCSQTARQSGSLDEYLRAHTSEDNASFRRMVDSDKQRRDERYSRVFGSGQSRSHNRSGFLLEPPSAAAAAAAASAGCVRSSSRAIVHKNTRLPAQSSRLSLEEEDGCDDDESVAGTPVINGYRLLRDPGDSGRSGFRLAAPSPRELAALRLGKRPTQAAVVRGSNTRSPLSPAAHRLLLLQSGRRTPARPGNSSDLDLRRAYNSPR</sequence>
<evidence type="ECO:0000256" key="1">
    <source>
        <dbReference type="ARBA" id="ARBA00004123"/>
    </source>
</evidence>
<name>A0A9W8M807_9FUNG</name>
<feature type="region of interest" description="Disordered" evidence="4">
    <location>
        <begin position="70"/>
        <end position="99"/>
    </location>
</feature>
<dbReference type="EMBL" id="JANBUY010000039">
    <property type="protein sequence ID" value="KAJ2866379.1"/>
    <property type="molecule type" value="Genomic_DNA"/>
</dbReference>
<evidence type="ECO:0000256" key="4">
    <source>
        <dbReference type="SAM" id="MobiDB-lite"/>
    </source>
</evidence>
<reference evidence="5" key="1">
    <citation type="submission" date="2022-07" db="EMBL/GenBank/DDBJ databases">
        <title>Phylogenomic reconstructions and comparative analyses of Kickxellomycotina fungi.</title>
        <authorList>
            <person name="Reynolds N.K."/>
            <person name="Stajich J.E."/>
            <person name="Barry K."/>
            <person name="Grigoriev I.V."/>
            <person name="Crous P."/>
            <person name="Smith M.E."/>
        </authorList>
    </citation>
    <scope>NUCLEOTIDE SEQUENCE</scope>
    <source>
        <strain evidence="5">RSA 476</strain>
    </source>
</reference>
<proteinExistence type="inferred from homology"/>
<feature type="compositionally biased region" description="Basic and acidic residues" evidence="4">
    <location>
        <begin position="70"/>
        <end position="82"/>
    </location>
</feature>
<protein>
    <submittedName>
        <fullName evidence="5">Uncharacterized protein</fullName>
    </submittedName>
</protein>